<accession>A0A4Z1DDD3</accession>
<dbReference type="AlphaFoldDB" id="A0A4Z1DDD3"/>
<organism evidence="2 3">
    <name type="scientific">Streptomyces griseoluteus</name>
    <dbReference type="NCBI Taxonomy" id="29306"/>
    <lineage>
        <taxon>Bacteria</taxon>
        <taxon>Bacillati</taxon>
        <taxon>Actinomycetota</taxon>
        <taxon>Actinomycetes</taxon>
        <taxon>Kitasatosporales</taxon>
        <taxon>Streptomycetaceae</taxon>
        <taxon>Streptomyces</taxon>
    </lineage>
</organism>
<dbReference type="InterPro" id="IPR017520">
    <property type="entry name" value="CHP03086"/>
</dbReference>
<name>A0A4Z1DDD3_STRGP</name>
<protein>
    <submittedName>
        <fullName evidence="2">TIGR03086 family protein</fullName>
    </submittedName>
</protein>
<evidence type="ECO:0000313" key="3">
    <source>
        <dbReference type="Proteomes" id="UP000298513"/>
    </source>
</evidence>
<reference evidence="2 3" key="1">
    <citation type="submission" date="2019-04" db="EMBL/GenBank/DDBJ databases">
        <title>Streptomyces sp. nov. Bv016 isolated from bark of Buahinia variegata.</title>
        <authorList>
            <person name="Kanchanasin P."/>
            <person name="Tanasupawat S."/>
            <person name="Yuki M."/>
            <person name="Kudo T."/>
        </authorList>
    </citation>
    <scope>NUCLEOTIDE SEQUENCE [LARGE SCALE GENOMIC DNA]</scope>
    <source>
        <strain evidence="2 3">JCM 4765</strain>
    </source>
</reference>
<dbReference type="InterPro" id="IPR024344">
    <property type="entry name" value="MDMPI_metal-binding"/>
</dbReference>
<dbReference type="NCBIfam" id="TIGR03083">
    <property type="entry name" value="maleylpyruvate isomerase family mycothiol-dependent enzyme"/>
    <property type="match status" value="1"/>
</dbReference>
<dbReference type="EMBL" id="SRRU01000008">
    <property type="protein sequence ID" value="TGN80286.1"/>
    <property type="molecule type" value="Genomic_DNA"/>
</dbReference>
<dbReference type="GeneID" id="91529607"/>
<dbReference type="InterPro" id="IPR034660">
    <property type="entry name" value="DinB/YfiT-like"/>
</dbReference>
<evidence type="ECO:0000313" key="2">
    <source>
        <dbReference type="EMBL" id="TGN80286.1"/>
    </source>
</evidence>
<keyword evidence="3" id="KW-1185">Reference proteome</keyword>
<feature type="domain" description="Mycothiol-dependent maleylpyruvate isomerase metal-binding" evidence="1">
    <location>
        <begin position="17"/>
        <end position="134"/>
    </location>
</feature>
<dbReference type="Pfam" id="PF11716">
    <property type="entry name" value="MDMPI_N"/>
    <property type="match status" value="1"/>
</dbReference>
<evidence type="ECO:0000259" key="1">
    <source>
        <dbReference type="Pfam" id="PF11716"/>
    </source>
</evidence>
<dbReference type="RefSeq" id="WP_135793160.1">
    <property type="nucleotide sequence ID" value="NZ_BNBQ01000002.1"/>
</dbReference>
<dbReference type="GO" id="GO:0046872">
    <property type="term" value="F:metal ion binding"/>
    <property type="evidence" value="ECO:0007669"/>
    <property type="project" value="InterPro"/>
</dbReference>
<dbReference type="SUPFAM" id="SSF109854">
    <property type="entry name" value="DinB/YfiT-like putative metalloenzymes"/>
    <property type="match status" value="1"/>
</dbReference>
<proteinExistence type="predicted"/>
<dbReference type="Proteomes" id="UP000298513">
    <property type="component" value="Unassembled WGS sequence"/>
</dbReference>
<dbReference type="InterPro" id="IPR017517">
    <property type="entry name" value="Maleyloyr_isom"/>
</dbReference>
<sequence>MSHRFADVIDLYLLSGSEFTRRLRAVRPEQWAAPTPCPEWDVHSLVNPMTRGNLSYVALLNGGSAAEFLRLRDRNALHGDPVCAYVRSMRECAAAFGAPGALDRILDHPLGPVTGEQALAIRTTDATIHSWDLARAINAPEQLDPGLVAWVEDNLVDIYAGLAESPVTVETSHRFFAAPTAPPLAEESRQARLLRLMGR</sequence>
<comment type="caution">
    <text evidence="2">The sequence shown here is derived from an EMBL/GenBank/DDBJ whole genome shotgun (WGS) entry which is preliminary data.</text>
</comment>
<dbReference type="NCBIfam" id="TIGR03086">
    <property type="entry name" value="TIGR03086 family metal-binding protein"/>
    <property type="match status" value="1"/>
</dbReference>
<gene>
    <name evidence="2" type="ORF">E5082_23115</name>
</gene>
<dbReference type="Gene3D" id="1.20.120.450">
    <property type="entry name" value="dinb family like domain"/>
    <property type="match status" value="1"/>
</dbReference>